<proteinExistence type="predicted"/>
<dbReference type="Pfam" id="PF00156">
    <property type="entry name" value="Pribosyltran"/>
    <property type="match status" value="1"/>
</dbReference>
<keyword evidence="2" id="KW-0328">Glycosyltransferase</keyword>
<keyword evidence="3" id="KW-1185">Reference proteome</keyword>
<dbReference type="Gene3D" id="3.40.50.2020">
    <property type="match status" value="1"/>
</dbReference>
<dbReference type="CDD" id="cd06223">
    <property type="entry name" value="PRTases_typeI"/>
    <property type="match status" value="1"/>
</dbReference>
<name>A0A191ZJG4_9GAMM</name>
<sequence>MMPSTPDTPTLSPIDGLMDQIHHDLQQAIDQGILTDPLMVGIHSGGVWVAEALRQRLGLPDPLGKLNITFYRDDFDTIGLHPQVAPSQLPVDIDGRDVILVDDVLYTGRTIRAALNELFDYGRPARIWLAVVYERDGRELPIAAQTVGQRLALSPLQQIHVDGPAPLSARIVTREEPR</sequence>
<dbReference type="PANTHER" id="PTHR11608">
    <property type="entry name" value="BIFUNCTIONAL PROTEIN PYRR"/>
    <property type="match status" value="1"/>
</dbReference>
<dbReference type="SUPFAM" id="SSF53271">
    <property type="entry name" value="PRTase-like"/>
    <property type="match status" value="1"/>
</dbReference>
<evidence type="ECO:0000313" key="3">
    <source>
        <dbReference type="Proteomes" id="UP000078596"/>
    </source>
</evidence>
<dbReference type="OrthoDB" id="9802227at2"/>
<dbReference type="STRING" id="1860122.A9404_11870"/>
<keyword evidence="2" id="KW-0808">Transferase</keyword>
<gene>
    <name evidence="2" type="ORF">A9404_11870</name>
</gene>
<dbReference type="NCBIfam" id="NF003545">
    <property type="entry name" value="PRK05205.1-1"/>
    <property type="match status" value="1"/>
</dbReference>
<dbReference type="KEGG" id="haz:A9404_11870"/>
<dbReference type="AlphaFoldDB" id="A0A191ZJG4"/>
<evidence type="ECO:0000259" key="1">
    <source>
        <dbReference type="Pfam" id="PF00156"/>
    </source>
</evidence>
<organism evidence="2 3">
    <name type="scientific">Halothiobacillus diazotrophicus</name>
    <dbReference type="NCBI Taxonomy" id="1860122"/>
    <lineage>
        <taxon>Bacteria</taxon>
        <taxon>Pseudomonadati</taxon>
        <taxon>Pseudomonadota</taxon>
        <taxon>Gammaproteobacteria</taxon>
        <taxon>Chromatiales</taxon>
        <taxon>Halothiobacillaceae</taxon>
        <taxon>Halothiobacillus</taxon>
    </lineage>
</organism>
<dbReference type="Proteomes" id="UP000078596">
    <property type="component" value="Chromosome"/>
</dbReference>
<dbReference type="InterPro" id="IPR000836">
    <property type="entry name" value="PRTase_dom"/>
</dbReference>
<dbReference type="RefSeq" id="WP_066101922.1">
    <property type="nucleotide sequence ID" value="NZ_CP016027.1"/>
</dbReference>
<reference evidence="2 3" key="1">
    <citation type="submission" date="2016-06" db="EMBL/GenBank/DDBJ databases">
        <title>Insight into the functional genes involving in sulfur oxidation in Pearl River water.</title>
        <authorList>
            <person name="Luo J."/>
            <person name="Tan X."/>
            <person name="Lin W."/>
        </authorList>
    </citation>
    <scope>NUCLEOTIDE SEQUENCE [LARGE SCALE GENOMIC DNA]</scope>
    <source>
        <strain evidence="2 3">LS2</strain>
    </source>
</reference>
<protein>
    <submittedName>
        <fullName evidence="2">Bifunctional pyr operon transcriptional regulator/uracil phosphoribosyltransferase</fullName>
    </submittedName>
</protein>
<accession>A0A191ZJG4</accession>
<evidence type="ECO:0000313" key="2">
    <source>
        <dbReference type="EMBL" id="ANJ67978.1"/>
    </source>
</evidence>
<dbReference type="EMBL" id="CP016027">
    <property type="protein sequence ID" value="ANJ67978.1"/>
    <property type="molecule type" value="Genomic_DNA"/>
</dbReference>
<dbReference type="PANTHER" id="PTHR11608:SF0">
    <property type="entry name" value="BIFUNCTIONAL PROTEIN PYRR"/>
    <property type="match status" value="1"/>
</dbReference>
<dbReference type="GO" id="GO:0016757">
    <property type="term" value="F:glycosyltransferase activity"/>
    <property type="evidence" value="ECO:0007669"/>
    <property type="project" value="UniProtKB-KW"/>
</dbReference>
<dbReference type="InterPro" id="IPR029057">
    <property type="entry name" value="PRTase-like"/>
</dbReference>
<dbReference type="InterPro" id="IPR050137">
    <property type="entry name" value="PyrR_bifunctional"/>
</dbReference>
<feature type="domain" description="Phosphoribosyltransferase" evidence="1">
    <location>
        <begin position="20"/>
        <end position="144"/>
    </location>
</feature>